<feature type="compositionally biased region" description="Basic and acidic residues" evidence="13">
    <location>
        <begin position="604"/>
        <end position="613"/>
    </location>
</feature>
<dbReference type="InterPro" id="IPR014729">
    <property type="entry name" value="Rossmann-like_a/b/a_fold"/>
</dbReference>
<dbReference type="Pfam" id="PF00579">
    <property type="entry name" value="tRNA-synt_1b"/>
    <property type="match status" value="1"/>
</dbReference>
<dbReference type="GO" id="GO:0005737">
    <property type="term" value="C:cytoplasm"/>
    <property type="evidence" value="ECO:0007669"/>
    <property type="project" value="UniProtKB-SubCell"/>
</dbReference>
<evidence type="ECO:0000256" key="8">
    <source>
        <dbReference type="ARBA" id="ARBA00022917"/>
    </source>
</evidence>
<evidence type="ECO:0000313" key="15">
    <source>
        <dbReference type="Proteomes" id="UP000009131"/>
    </source>
</evidence>
<feature type="region of interest" description="Disordered" evidence="13">
    <location>
        <begin position="597"/>
        <end position="628"/>
    </location>
</feature>
<feature type="compositionally biased region" description="Polar residues" evidence="13">
    <location>
        <begin position="614"/>
        <end position="623"/>
    </location>
</feature>
<evidence type="ECO:0000313" key="14">
    <source>
        <dbReference type="EMBL" id="GAA95800.1"/>
    </source>
</evidence>
<dbReference type="GO" id="GO:0004831">
    <property type="term" value="F:tyrosine-tRNA ligase activity"/>
    <property type="evidence" value="ECO:0007669"/>
    <property type="project" value="UniProtKB-EC"/>
</dbReference>
<keyword evidence="15" id="KW-1185">Reference proteome</keyword>
<keyword evidence="4" id="KW-0963">Cytoplasm</keyword>
<dbReference type="Pfam" id="PF10163">
    <property type="entry name" value="EnY2"/>
    <property type="match status" value="1"/>
</dbReference>
<dbReference type="NCBIfam" id="TIGR00234">
    <property type="entry name" value="tyrS"/>
    <property type="match status" value="1"/>
</dbReference>
<dbReference type="Gene3D" id="3.40.50.620">
    <property type="entry name" value="HUPs"/>
    <property type="match status" value="1"/>
</dbReference>
<sequence>MEQEELEALKTALLDRLRESGEANRLLRILKQRLVSVGWDEDVRQLALDDLARADTLDTRASISRISEEAADLVPDAVRNELIDSRLASSSSLETLDTRLERPTGQRSQTEARADANPDWHLHMLVALLIRQSLAGLAKQQSSRELSDPAKVTSPIAIGSRLGTERVHDVQAAWIASAVSTLTLSILPLLYMPVQCARLPQHRKRITMPLSAQRSTCLPDLKVWMAGLSVDEQYELITRRLQEVLGGAAIRTKLEASRESGQPVRLYWGTATTGRPHVGYLVPLAKIADFLRAGLHVKVLLADVHAFLDNLKAPIELINHRVDFYRRVLLSVLRSIGVETDKLEFVTGSSYQYGPKYNMDKYKLCAITSEHDAKRAGAEVVKQTTSAPLSGLLYPLLQALDEEYLGVDIQFGGVDQRKIFIYAEEHLPKLGYAQRAHLMNAMVPGLAGGKMSSSDPNSKIDFLDGPKDVAKKLKAALAAPGIVEGNGVLAFIKAVVMPISSLKLTQLGKSPFAHADAPPATLLTVERPDQYGGTRHYSDYDALEKDYASEDLHPKDIKDAVTVAINHILEPVQAEFATDKSWQEIDALAYPPPVKVVKSKKPKTTKEEYERLKSQQASSSTADDGQITLDSVRAAADAISDVPIPDSNSNP</sequence>
<keyword evidence="8 12" id="KW-0648">Protein biosynthesis</keyword>
<evidence type="ECO:0000256" key="9">
    <source>
        <dbReference type="ARBA" id="ARBA00023146"/>
    </source>
</evidence>
<evidence type="ECO:0000256" key="6">
    <source>
        <dbReference type="ARBA" id="ARBA00022741"/>
    </source>
</evidence>
<comment type="caution">
    <text evidence="14">The sequence shown here is derived from an EMBL/GenBank/DDBJ whole genome shotgun (WGS) entry which is preliminary data.</text>
</comment>
<dbReference type="RefSeq" id="XP_014567244.1">
    <property type="nucleotide sequence ID" value="XM_014711758.1"/>
</dbReference>
<dbReference type="Gene3D" id="1.10.246.140">
    <property type="match status" value="1"/>
</dbReference>
<evidence type="ECO:0000256" key="1">
    <source>
        <dbReference type="ARBA" id="ARBA00004123"/>
    </source>
</evidence>
<dbReference type="FunFam" id="1.10.240.10:FF:000004">
    <property type="entry name" value="Tyrosine--tRNA ligase"/>
    <property type="match status" value="1"/>
</dbReference>
<feature type="region of interest" description="Disordered" evidence="13">
    <location>
        <begin position="94"/>
        <end position="114"/>
    </location>
</feature>
<evidence type="ECO:0000256" key="10">
    <source>
        <dbReference type="ARBA" id="ARBA00023242"/>
    </source>
</evidence>
<keyword evidence="6 12" id="KW-0547">Nucleotide-binding</keyword>
<dbReference type="eggNOG" id="KOG2144">
    <property type="taxonomic scope" value="Eukaryota"/>
</dbReference>
<dbReference type="Gene3D" id="1.10.240.10">
    <property type="entry name" value="Tyrosyl-Transfer RNA Synthetase"/>
    <property type="match status" value="1"/>
</dbReference>
<protein>
    <recommendedName>
        <fullName evidence="12">Tyrosine--tRNA ligase</fullName>
        <ecNumber evidence="12">6.1.1.1</ecNumber>
    </recommendedName>
    <alternativeName>
        <fullName evidence="12">Tyrosyl-tRNA synthetase</fullName>
    </alternativeName>
</protein>
<evidence type="ECO:0000256" key="11">
    <source>
        <dbReference type="ARBA" id="ARBA00048248"/>
    </source>
</evidence>
<dbReference type="PANTHER" id="PTHR46264">
    <property type="entry name" value="TYROSINE-TRNA LIGASE"/>
    <property type="match status" value="1"/>
</dbReference>
<accession>G7DYZ0</accession>
<organism evidence="14 15">
    <name type="scientific">Mixia osmundae (strain CBS 9802 / IAM 14324 / JCM 22182 / KY 12970)</name>
    <dbReference type="NCBI Taxonomy" id="764103"/>
    <lineage>
        <taxon>Eukaryota</taxon>
        <taxon>Fungi</taxon>
        <taxon>Dikarya</taxon>
        <taxon>Basidiomycota</taxon>
        <taxon>Pucciniomycotina</taxon>
        <taxon>Mixiomycetes</taxon>
        <taxon>Mixiales</taxon>
        <taxon>Mixiaceae</taxon>
        <taxon>Mixia</taxon>
    </lineage>
</organism>
<dbReference type="OrthoDB" id="197206at2759"/>
<dbReference type="HOGENOM" id="CLU_420961_0_0_1"/>
<keyword evidence="9 12" id="KW-0030">Aminoacyl-tRNA synthetase</keyword>
<dbReference type="GO" id="GO:0005643">
    <property type="term" value="C:nuclear pore"/>
    <property type="evidence" value="ECO:0007669"/>
    <property type="project" value="InterPro"/>
</dbReference>
<keyword evidence="5 12" id="KW-0436">Ligase</keyword>
<reference evidence="14 15" key="2">
    <citation type="journal article" date="2012" name="Open Biol.">
        <title>Characteristics of nucleosomes and linker DNA regions on the genome of the basidiomycete Mixia osmundae revealed by mono- and dinucleosome mapping.</title>
        <authorList>
            <person name="Nishida H."/>
            <person name="Kondo S."/>
            <person name="Matsumoto T."/>
            <person name="Suzuki Y."/>
            <person name="Yoshikawa H."/>
            <person name="Taylor T.D."/>
            <person name="Sugiyama J."/>
        </authorList>
    </citation>
    <scope>NUCLEOTIDE SEQUENCE [LARGE SCALE GENOMIC DNA]</scope>
    <source>
        <strain evidence="15">CBS 9802 / IAM 14324 / JCM 22182 / KY 12970</strain>
    </source>
</reference>
<comment type="subcellular location">
    <subcellularLocation>
        <location evidence="2">Cytoplasm</location>
    </subcellularLocation>
    <subcellularLocation>
        <location evidence="1">Nucleus</location>
    </subcellularLocation>
</comment>
<dbReference type="InParanoid" id="G7DYZ0"/>
<proteinExistence type="inferred from homology"/>
<dbReference type="SUPFAM" id="SSF52374">
    <property type="entry name" value="Nucleotidylyl transferase"/>
    <property type="match status" value="1"/>
</dbReference>
<evidence type="ECO:0000256" key="5">
    <source>
        <dbReference type="ARBA" id="ARBA00022598"/>
    </source>
</evidence>
<keyword evidence="7 12" id="KW-0067">ATP-binding</keyword>
<evidence type="ECO:0000256" key="3">
    <source>
        <dbReference type="ARBA" id="ARBA00005594"/>
    </source>
</evidence>
<dbReference type="GO" id="GO:0000124">
    <property type="term" value="C:SAGA complex"/>
    <property type="evidence" value="ECO:0007669"/>
    <property type="project" value="InterPro"/>
</dbReference>
<dbReference type="PRINTS" id="PR01040">
    <property type="entry name" value="TRNASYNTHTYR"/>
</dbReference>
<evidence type="ECO:0000256" key="4">
    <source>
        <dbReference type="ARBA" id="ARBA00022490"/>
    </source>
</evidence>
<feature type="compositionally biased region" description="Basic and acidic residues" evidence="13">
    <location>
        <begin position="96"/>
        <end position="114"/>
    </location>
</feature>
<dbReference type="AlphaFoldDB" id="G7DYZ0"/>
<evidence type="ECO:0000256" key="12">
    <source>
        <dbReference type="RuleBase" id="RU361234"/>
    </source>
</evidence>
<dbReference type="InterPro" id="IPR002307">
    <property type="entry name" value="Tyr-tRNA-ligase"/>
</dbReference>
<keyword evidence="10" id="KW-0539">Nucleus</keyword>
<dbReference type="FunFam" id="3.40.50.620:FF:000040">
    <property type="entry name" value="Tyrosine--tRNA ligase"/>
    <property type="match status" value="1"/>
</dbReference>
<dbReference type="InterPro" id="IPR050489">
    <property type="entry name" value="Tyr-tRNA_synthase"/>
</dbReference>
<dbReference type="PANTHER" id="PTHR46264:SF4">
    <property type="entry name" value="TYROSINE--TRNA LIGASE, CYTOPLASMIC"/>
    <property type="match status" value="1"/>
</dbReference>
<dbReference type="EC" id="6.1.1.1" evidence="12"/>
<dbReference type="FunCoup" id="G7DYZ0">
    <property type="interactions" value="500"/>
</dbReference>
<reference evidence="14 15" key="1">
    <citation type="journal article" date="2011" name="J. Gen. Appl. Microbiol.">
        <title>Draft genome sequencing of the enigmatic basidiomycete Mixia osmundae.</title>
        <authorList>
            <person name="Nishida H."/>
            <person name="Nagatsuka Y."/>
            <person name="Sugiyama J."/>
        </authorList>
    </citation>
    <scope>NUCLEOTIDE SEQUENCE [LARGE SCALE GENOMIC DNA]</scope>
    <source>
        <strain evidence="15">CBS 9802 / IAM 14324 / JCM 22182 / KY 12970</strain>
    </source>
</reference>
<dbReference type="GO" id="GO:0006437">
    <property type="term" value="P:tyrosyl-tRNA aminoacylation"/>
    <property type="evidence" value="ECO:0007669"/>
    <property type="project" value="InterPro"/>
</dbReference>
<dbReference type="GO" id="GO:0003713">
    <property type="term" value="F:transcription coactivator activity"/>
    <property type="evidence" value="ECO:0007669"/>
    <property type="project" value="InterPro"/>
</dbReference>
<evidence type="ECO:0000256" key="7">
    <source>
        <dbReference type="ARBA" id="ARBA00022840"/>
    </source>
</evidence>
<dbReference type="InterPro" id="IPR002305">
    <property type="entry name" value="aa-tRNA-synth_Ic"/>
</dbReference>
<gene>
    <name evidence="14" type="primary">Mo02457</name>
    <name evidence="14" type="ORF">E5Q_02457</name>
</gene>
<evidence type="ECO:0000256" key="2">
    <source>
        <dbReference type="ARBA" id="ARBA00004496"/>
    </source>
</evidence>
<dbReference type="STRING" id="764103.G7DYZ0"/>
<name>G7DYZ0_MIXOS</name>
<dbReference type="NCBIfam" id="NF006330">
    <property type="entry name" value="PRK08560.1"/>
    <property type="match status" value="1"/>
</dbReference>
<comment type="similarity">
    <text evidence="3 12">Belongs to the class-I aminoacyl-tRNA synthetase family.</text>
</comment>
<evidence type="ECO:0000256" key="13">
    <source>
        <dbReference type="SAM" id="MobiDB-lite"/>
    </source>
</evidence>
<dbReference type="Proteomes" id="UP000009131">
    <property type="component" value="Unassembled WGS sequence"/>
</dbReference>
<dbReference type="GO" id="GO:0006406">
    <property type="term" value="P:mRNA export from nucleus"/>
    <property type="evidence" value="ECO:0007669"/>
    <property type="project" value="InterPro"/>
</dbReference>
<dbReference type="InterPro" id="IPR038212">
    <property type="entry name" value="TF_EnY2_sf"/>
</dbReference>
<dbReference type="EMBL" id="BABT02000063">
    <property type="protein sequence ID" value="GAA95800.1"/>
    <property type="molecule type" value="Genomic_DNA"/>
</dbReference>
<dbReference type="GO" id="GO:0005524">
    <property type="term" value="F:ATP binding"/>
    <property type="evidence" value="ECO:0007669"/>
    <property type="project" value="UniProtKB-KW"/>
</dbReference>
<comment type="catalytic activity">
    <reaction evidence="11 12">
        <text>tRNA(Tyr) + L-tyrosine + ATP = L-tyrosyl-tRNA(Tyr) + AMP + diphosphate + H(+)</text>
        <dbReference type="Rhea" id="RHEA:10220"/>
        <dbReference type="Rhea" id="RHEA-COMP:9706"/>
        <dbReference type="Rhea" id="RHEA-COMP:9707"/>
        <dbReference type="ChEBI" id="CHEBI:15378"/>
        <dbReference type="ChEBI" id="CHEBI:30616"/>
        <dbReference type="ChEBI" id="CHEBI:33019"/>
        <dbReference type="ChEBI" id="CHEBI:58315"/>
        <dbReference type="ChEBI" id="CHEBI:78442"/>
        <dbReference type="ChEBI" id="CHEBI:78536"/>
        <dbReference type="ChEBI" id="CHEBI:456215"/>
        <dbReference type="EC" id="6.1.1.1"/>
    </reaction>
</comment>
<dbReference type="InterPro" id="IPR018783">
    <property type="entry name" value="TF_ENY2"/>
</dbReference>